<evidence type="ECO:0000313" key="2">
    <source>
        <dbReference type="Proteomes" id="UP001373714"/>
    </source>
</evidence>
<dbReference type="EMBL" id="JAVHNS010000003">
    <property type="protein sequence ID" value="KAK6360390.1"/>
    <property type="molecule type" value="Genomic_DNA"/>
</dbReference>
<sequence>MNRNNSRPKTLTQAVDCRVVKRKKYERKSKAGVPAELEKYSKAIEFYYLSLDYPIERVRYIIETLFKPGGTLAQYRCCIERNKEISKSLKKNEWELIAPLYFARHRAGLMTAIKLNDNWVLSPEKVEKGVRVRTSALDAFRYLNSKSLAGTVPGNTEHIQLNKLGRKIELFVPTPRSLRLRIPDCILNNIPIQLTKNTLLNFNLANTSNSREQLPELSLSNVANSNYFKFVKRLIYLLSNQLFDYRCLDTLLDAVIASGYRSHLKSLLSQPTLSIRVTCENIMPLLILRGDEDLIEHVLQYKSHISWYSYLSFLEDYRTGIKSWNFLDGKYNNDHYVRQCIYRIFRDCEKPETEDDAIILLAFTCYHGIIDFTTMTRLWNRKISPEFADIRFHEAYGECPVFMCIAMGKIHEAKTLVLHGFGKHIPTVAQAALHERNLEPEIILFRDLDGISRVVRTGVAWYKNLILELLPPETCTGYTDSTVRSISEIYYIAFLLGAHWLKDIVTESISSLPNSLAQDIFKLSACRIVAQDQLQDSVADAKHANDTLRSERFEEQLGSPLNVPRRSPRLGYYNDSCSKEVARWVGELIAVGVDPNTMICSSRNLMHQAIIDGNKHLLSTLINANANVETFFNDISPLGLAFALDRRAIYNQLLFALTKAKGLFLSPELLWGMSDKGPPKLFDYSLQNGYIRALAFWSDRCKMDLQLENMDSPQVGDLFYLLNKLAVTIHRARSSPRALTDVARLSIVQRIKALARQEDICIEEIAWDGIESVNVMQIVAGCADYDLLKYFLELGPGFQNLVSKKYFQAYSPLRCAVNARADITCISLLIEYGADVNEITYETPSHPVFSGFHSEGIRGTILHQAVFNGCMPTIRCLLEYKADIYASFSGIITPVEYAVMLGRLDAISLFLHFDIRCRHLAWREADRWGPGLGRGQLTEYIRGFCPGRSQP</sequence>
<evidence type="ECO:0000313" key="1">
    <source>
        <dbReference type="EMBL" id="KAK6360390.1"/>
    </source>
</evidence>
<reference evidence="1 2" key="1">
    <citation type="submission" date="2019-10" db="EMBL/GenBank/DDBJ databases">
        <authorList>
            <person name="Palmer J.M."/>
        </authorList>
    </citation>
    <scope>NUCLEOTIDE SEQUENCE [LARGE SCALE GENOMIC DNA]</scope>
    <source>
        <strain evidence="1 2">TWF730</strain>
    </source>
</reference>
<dbReference type="SMART" id="SM00248">
    <property type="entry name" value="ANK"/>
    <property type="match status" value="5"/>
</dbReference>
<gene>
    <name evidence="1" type="ORF">TWF730_006532</name>
</gene>
<organism evidence="1 2">
    <name type="scientific">Orbilia blumenaviensis</name>
    <dbReference type="NCBI Taxonomy" id="1796055"/>
    <lineage>
        <taxon>Eukaryota</taxon>
        <taxon>Fungi</taxon>
        <taxon>Dikarya</taxon>
        <taxon>Ascomycota</taxon>
        <taxon>Pezizomycotina</taxon>
        <taxon>Orbiliomycetes</taxon>
        <taxon>Orbiliales</taxon>
        <taxon>Orbiliaceae</taxon>
        <taxon>Orbilia</taxon>
    </lineage>
</organism>
<dbReference type="Gene3D" id="1.25.40.20">
    <property type="entry name" value="Ankyrin repeat-containing domain"/>
    <property type="match status" value="1"/>
</dbReference>
<dbReference type="Proteomes" id="UP001373714">
    <property type="component" value="Unassembled WGS sequence"/>
</dbReference>
<protein>
    <recommendedName>
        <fullName evidence="3">Ankyrin repeat protein</fullName>
    </recommendedName>
</protein>
<dbReference type="AlphaFoldDB" id="A0AAV9VEI8"/>
<accession>A0AAV9VEI8</accession>
<comment type="caution">
    <text evidence="1">The sequence shown here is derived from an EMBL/GenBank/DDBJ whole genome shotgun (WGS) entry which is preliminary data.</text>
</comment>
<evidence type="ECO:0008006" key="3">
    <source>
        <dbReference type="Google" id="ProtNLM"/>
    </source>
</evidence>
<dbReference type="SUPFAM" id="SSF48403">
    <property type="entry name" value="Ankyrin repeat"/>
    <property type="match status" value="2"/>
</dbReference>
<dbReference type="InterPro" id="IPR036770">
    <property type="entry name" value="Ankyrin_rpt-contain_sf"/>
</dbReference>
<dbReference type="InterPro" id="IPR002110">
    <property type="entry name" value="Ankyrin_rpt"/>
</dbReference>
<keyword evidence="2" id="KW-1185">Reference proteome</keyword>
<name>A0AAV9VEI8_9PEZI</name>
<proteinExistence type="predicted"/>